<feature type="coiled-coil region" evidence="1">
    <location>
        <begin position="248"/>
        <end position="275"/>
    </location>
</feature>
<feature type="compositionally biased region" description="Low complexity" evidence="2">
    <location>
        <begin position="24"/>
        <end position="40"/>
    </location>
</feature>
<dbReference type="Proteomes" id="UP000095751">
    <property type="component" value="Unassembled WGS sequence"/>
</dbReference>
<reference evidence="4 5" key="1">
    <citation type="submission" date="2016-09" db="EMBL/GenBank/DDBJ databases">
        <title>Extensive genetic diversity and differential bi-allelic expression allows diatom success in the polar Southern Ocean.</title>
        <authorList>
            <consortium name="DOE Joint Genome Institute"/>
            <person name="Mock T."/>
            <person name="Otillar R.P."/>
            <person name="Strauss J."/>
            <person name="Dupont C."/>
            <person name="Frickenhaus S."/>
            <person name="Maumus F."/>
            <person name="Mcmullan M."/>
            <person name="Sanges R."/>
            <person name="Schmutz J."/>
            <person name="Toseland A."/>
            <person name="Valas R."/>
            <person name="Veluchamy A."/>
            <person name="Ward B.J."/>
            <person name="Allen A."/>
            <person name="Barry K."/>
            <person name="Falciatore A."/>
            <person name="Ferrante M."/>
            <person name="Fortunato A.E."/>
            <person name="Gloeckner G."/>
            <person name="Gruber A."/>
            <person name="Hipkin R."/>
            <person name="Janech M."/>
            <person name="Kroth P."/>
            <person name="Leese F."/>
            <person name="Lindquist E."/>
            <person name="Lyon B.R."/>
            <person name="Martin J."/>
            <person name="Mayer C."/>
            <person name="Parker M."/>
            <person name="Quesneville H."/>
            <person name="Raymond J."/>
            <person name="Uhlig C."/>
            <person name="Valentin K.U."/>
            <person name="Worden A.Z."/>
            <person name="Armbrust E.V."/>
            <person name="Bowler C."/>
            <person name="Green B."/>
            <person name="Moulton V."/>
            <person name="Van Oosterhout C."/>
            <person name="Grigoriev I."/>
        </authorList>
    </citation>
    <scope>NUCLEOTIDE SEQUENCE [LARGE SCALE GENOMIC DNA]</scope>
    <source>
        <strain evidence="4 5">CCMP1102</strain>
    </source>
</reference>
<dbReference type="OrthoDB" id="43681at2759"/>
<dbReference type="KEGG" id="fcy:FRACYDRAFT_235882"/>
<dbReference type="InParanoid" id="A0A1E7FNT0"/>
<dbReference type="AlphaFoldDB" id="A0A1E7FNT0"/>
<evidence type="ECO:0000256" key="2">
    <source>
        <dbReference type="SAM" id="MobiDB-lite"/>
    </source>
</evidence>
<keyword evidence="5" id="KW-1185">Reference proteome</keyword>
<evidence type="ECO:0000256" key="3">
    <source>
        <dbReference type="SAM" id="Phobius"/>
    </source>
</evidence>
<keyword evidence="3" id="KW-1133">Transmembrane helix</keyword>
<feature type="transmembrane region" description="Helical" evidence="3">
    <location>
        <begin position="234"/>
        <end position="255"/>
    </location>
</feature>
<feature type="transmembrane region" description="Helical" evidence="3">
    <location>
        <begin position="157"/>
        <end position="178"/>
    </location>
</feature>
<feature type="compositionally biased region" description="Low complexity" evidence="2">
    <location>
        <begin position="75"/>
        <end position="101"/>
    </location>
</feature>
<feature type="compositionally biased region" description="Basic and acidic residues" evidence="2">
    <location>
        <begin position="1"/>
        <end position="20"/>
    </location>
</feature>
<evidence type="ECO:0000256" key="1">
    <source>
        <dbReference type="SAM" id="Coils"/>
    </source>
</evidence>
<name>A0A1E7FNT0_9STRA</name>
<feature type="region of interest" description="Disordered" evidence="2">
    <location>
        <begin position="62"/>
        <end position="101"/>
    </location>
</feature>
<accession>A0A1E7FNT0</accession>
<evidence type="ECO:0000313" key="5">
    <source>
        <dbReference type="Proteomes" id="UP000095751"/>
    </source>
</evidence>
<feature type="region of interest" description="Disordered" evidence="2">
    <location>
        <begin position="1"/>
        <end position="46"/>
    </location>
</feature>
<organism evidence="4 5">
    <name type="scientific">Fragilariopsis cylindrus CCMP1102</name>
    <dbReference type="NCBI Taxonomy" id="635003"/>
    <lineage>
        <taxon>Eukaryota</taxon>
        <taxon>Sar</taxon>
        <taxon>Stramenopiles</taxon>
        <taxon>Ochrophyta</taxon>
        <taxon>Bacillariophyta</taxon>
        <taxon>Bacillariophyceae</taxon>
        <taxon>Bacillariophycidae</taxon>
        <taxon>Bacillariales</taxon>
        <taxon>Bacillariaceae</taxon>
        <taxon>Fragilariopsis</taxon>
    </lineage>
</organism>
<evidence type="ECO:0000313" key="4">
    <source>
        <dbReference type="EMBL" id="OEU19821.1"/>
    </source>
</evidence>
<protein>
    <submittedName>
        <fullName evidence="4">Uncharacterized protein</fullName>
    </submittedName>
</protein>
<proteinExistence type="predicted"/>
<dbReference type="EMBL" id="KV784355">
    <property type="protein sequence ID" value="OEU19821.1"/>
    <property type="molecule type" value="Genomic_DNA"/>
</dbReference>
<keyword evidence="3" id="KW-0472">Membrane</keyword>
<keyword evidence="1" id="KW-0175">Coiled coil</keyword>
<feature type="transmembrane region" description="Helical" evidence="3">
    <location>
        <begin position="190"/>
        <end position="213"/>
    </location>
</feature>
<keyword evidence="3" id="KW-0812">Transmembrane</keyword>
<sequence length="369" mass="41605">MANANRDNKRDHSERDRNCDQQRSSSLSSVIVPSSSLSVSEQYNLRQKQDYKERLSTYSAKMGNVDNNVDDKNNQKSNNSSRTSGGTAAISIGSSSSSSSSSESVENELVQLLALQSYHLPKNSWMQDWIQYMGNNHPVFGICCHSKIHPIKSCTRVVALVGTFTFGLAMTNLFYVFFLWNPEFNRMLLLWTLGGCIHGMFNLAMWHIAACACCQKGGCLERYACCPNLGSKMIRVSVLCIVFLCIMIVLLRVAINEKEEENNQEQQQYQLEEEYQYINNRGIDILIDDQLDLNVQNISEFTFVLSYLVEMVLALFVYYPIGGTMLFSGILSCGFNIPVLGGRPYEIACEQRRNARRLKRKSTASTATA</sequence>
<gene>
    <name evidence="4" type="ORF">FRACYDRAFT_235882</name>
</gene>